<dbReference type="InterPro" id="IPR011990">
    <property type="entry name" value="TPR-like_helical_dom_sf"/>
</dbReference>
<dbReference type="Pfam" id="PF14559">
    <property type="entry name" value="TPR_19"/>
    <property type="match status" value="1"/>
</dbReference>
<dbReference type="SUPFAM" id="SSF53756">
    <property type="entry name" value="UDP-Glycosyltransferase/glycogen phosphorylase"/>
    <property type="match status" value="1"/>
</dbReference>
<reference evidence="2" key="1">
    <citation type="submission" date="2017-10" db="EMBL/GenBank/DDBJ databases">
        <authorList>
            <person name="Kravchenko I.K."/>
            <person name="Grouzdev D.S."/>
        </authorList>
    </citation>
    <scope>NUCLEOTIDE SEQUENCE [LARGE SCALE GENOMIC DNA]</scope>
    <source>
        <strain evidence="2">B2</strain>
    </source>
</reference>
<gene>
    <name evidence="1" type="ORF">CRT60_09335</name>
</gene>
<protein>
    <submittedName>
        <fullName evidence="1">Glycosyltransferase</fullName>
    </submittedName>
</protein>
<accession>A0A2B8BKC2</accession>
<dbReference type="GO" id="GO:0016757">
    <property type="term" value="F:glycosyltransferase activity"/>
    <property type="evidence" value="ECO:0007669"/>
    <property type="project" value="InterPro"/>
</dbReference>
<dbReference type="PANTHER" id="PTHR44809:SF1">
    <property type="entry name" value="PROTEIN O-MANNOSYL-TRANSFERASE TMTC1"/>
    <property type="match status" value="1"/>
</dbReference>
<evidence type="ECO:0000313" key="2">
    <source>
        <dbReference type="Proteomes" id="UP000225379"/>
    </source>
</evidence>
<comment type="caution">
    <text evidence="1">The sequence shown here is derived from an EMBL/GenBank/DDBJ whole genome shotgun (WGS) entry which is preliminary data.</text>
</comment>
<keyword evidence="1" id="KW-0808">Transferase</keyword>
<dbReference type="Pfam" id="PF01075">
    <property type="entry name" value="Glyco_transf_9"/>
    <property type="match status" value="1"/>
</dbReference>
<dbReference type="InterPro" id="IPR002201">
    <property type="entry name" value="Glyco_trans_9"/>
</dbReference>
<dbReference type="Gene3D" id="3.40.50.2000">
    <property type="entry name" value="Glycogen Phosphorylase B"/>
    <property type="match status" value="1"/>
</dbReference>
<dbReference type="PANTHER" id="PTHR44809">
    <property type="match status" value="1"/>
</dbReference>
<organism evidence="1 2">
    <name type="scientific">Azospirillum palustre</name>
    <dbReference type="NCBI Taxonomy" id="2044885"/>
    <lineage>
        <taxon>Bacteria</taxon>
        <taxon>Pseudomonadati</taxon>
        <taxon>Pseudomonadota</taxon>
        <taxon>Alphaproteobacteria</taxon>
        <taxon>Rhodospirillales</taxon>
        <taxon>Azospirillaceae</taxon>
        <taxon>Azospirillum</taxon>
    </lineage>
</organism>
<keyword evidence="2" id="KW-1185">Reference proteome</keyword>
<dbReference type="SUPFAM" id="SSF48452">
    <property type="entry name" value="TPR-like"/>
    <property type="match status" value="1"/>
</dbReference>
<evidence type="ECO:0000313" key="1">
    <source>
        <dbReference type="EMBL" id="PGH58305.1"/>
    </source>
</evidence>
<sequence length="478" mass="51646">MSADDTGFETGFCTALRLHRAGCWAQALAIYDQLLGNPLLPPAQAALAYANRGAALRRLGRADEAVSSCIEALVRCPDMAEAFANLGAILQEADHPLAALDACRRAIALAPGLHAPYLAMAHAGQDCGDHSGALALLHRAAALAPAMPSVRYNLAEALLQHGLFEEGWQAYEARWQAPELALTKPACTKPEWTGPEWTGQDIAGKTLLVVEEQGFGDTLHFIRLIPLVKARGARRIVLHCRAPLVRLLAGMAGVDAVTAALPDPDAYDLWVPLLSLMQRLAVTPDRIPAAVPYLTPPPAAVRHWTGALPETEDLRVGLVWAGDPRLGHAAASRTDARRSLALAQLAPLLTVPGVSWVSLQKGPAAAQLDRPAVFDPMFGVTDFADTAAIVRQLDLVIGVDTAVVHLAGALGVPVWVLSRFSGCWRWLLDRDDSPWYPTLRLFRQQRPGDWAPVVARVREELLRAARLPRHDRGPARTR</sequence>
<dbReference type="EMBL" id="PDKW01000039">
    <property type="protein sequence ID" value="PGH58305.1"/>
    <property type="molecule type" value="Genomic_DNA"/>
</dbReference>
<dbReference type="AlphaFoldDB" id="A0A2B8BKC2"/>
<proteinExistence type="predicted"/>
<dbReference type="InterPro" id="IPR052943">
    <property type="entry name" value="TMTC_O-mannosyl-trnsfr"/>
</dbReference>
<dbReference type="SMART" id="SM00028">
    <property type="entry name" value="TPR"/>
    <property type="match status" value="3"/>
</dbReference>
<dbReference type="Proteomes" id="UP000225379">
    <property type="component" value="Unassembled WGS sequence"/>
</dbReference>
<dbReference type="Gene3D" id="1.25.40.10">
    <property type="entry name" value="Tetratricopeptide repeat domain"/>
    <property type="match status" value="1"/>
</dbReference>
<dbReference type="OrthoDB" id="9778733at2"/>
<name>A0A2B8BKC2_9PROT</name>
<dbReference type="InterPro" id="IPR019734">
    <property type="entry name" value="TPR_rpt"/>
</dbReference>